<reference evidence="1" key="3">
    <citation type="submission" date="2019-01" db="EMBL/GenBank/DDBJ databases">
        <authorList>
            <consortium name="NCBI Pathogen Detection Project"/>
        </authorList>
    </citation>
    <scope>NUCLEOTIDE SEQUENCE</scope>
    <source>
        <strain evidence="1">BCW_3452</strain>
    </source>
</reference>
<evidence type="ECO:0000313" key="1">
    <source>
        <dbReference type="EMBL" id="HAS8542710.1"/>
    </source>
</evidence>
<keyword evidence="3" id="KW-1185">Reference proteome</keyword>
<name>A0A2S3SGW9_VIBVL</name>
<dbReference type="PANTHER" id="PTHR38471">
    <property type="entry name" value="FOUR HELIX BUNDLE PROTEIN"/>
    <property type="match status" value="1"/>
</dbReference>
<dbReference type="NCBIfam" id="NF008912">
    <property type="entry name" value="PRK12275.1-6"/>
    <property type="match status" value="1"/>
</dbReference>
<sequence length="123" mass="14014">MRYKELEIWKRSYQVVLQVYSLLKTCRDHGLKDQISRSAVSVPSNIAEGSERGSYKDNIRFLYIAKGSCAELATQISLAVDLGYIPMEAGRKLESEILEIGRMIGGYIKFLSQHVKEESAEYF</sequence>
<dbReference type="Proteomes" id="UP000054370">
    <property type="component" value="Unassembled WGS sequence"/>
</dbReference>
<dbReference type="InterPro" id="IPR012657">
    <property type="entry name" value="23S_rRNA-intervening_sequence"/>
</dbReference>
<reference evidence="2 3" key="1">
    <citation type="submission" date="2017-12" db="EMBL/GenBank/DDBJ databases">
        <title>FDA dAtabase for Regulatory Grade micrObial Sequences (FDA-ARGOS): Supporting development and validation of Infectious Disease Dx tests.</title>
        <authorList>
            <person name="Hoffmann M."/>
            <person name="Allard M."/>
            <person name="Evans P."/>
            <person name="Brown E."/>
            <person name="Tallon L.J."/>
            <person name="Sadzewicz L."/>
            <person name="Sengamalay N."/>
            <person name="Ott S."/>
            <person name="Godinez A."/>
            <person name="Nagaraj S."/>
            <person name="Vavikolanu K."/>
            <person name="Aluvathingal J."/>
            <person name="Nadendla S."/>
            <person name="Hobson J."/>
            <person name="Sichtig H."/>
        </authorList>
    </citation>
    <scope>NUCLEOTIDE SEQUENCE [LARGE SCALE GENOMIC DNA]</scope>
    <source>
        <strain evidence="3">ATCC 29307</strain>
        <strain evidence="2">FDAARGOS_118</strain>
    </source>
</reference>
<dbReference type="InterPro" id="IPR036583">
    <property type="entry name" value="23S_rRNA_IVS_sf"/>
</dbReference>
<organism evidence="1">
    <name type="scientific">Vibrio vulnificus</name>
    <dbReference type="NCBI Taxonomy" id="672"/>
    <lineage>
        <taxon>Bacteria</taxon>
        <taxon>Pseudomonadati</taxon>
        <taxon>Pseudomonadota</taxon>
        <taxon>Gammaproteobacteria</taxon>
        <taxon>Vibrionales</taxon>
        <taxon>Vibrionaceae</taxon>
        <taxon>Vibrio</taxon>
    </lineage>
</organism>
<dbReference type="SUPFAM" id="SSF158446">
    <property type="entry name" value="IVS-encoded protein-like"/>
    <property type="match status" value="1"/>
</dbReference>
<dbReference type="Pfam" id="PF05635">
    <property type="entry name" value="23S_rRNA_IVP"/>
    <property type="match status" value="1"/>
</dbReference>
<dbReference type="EMBL" id="LOSH02000004">
    <property type="protein sequence ID" value="PNM68970.1"/>
    <property type="molecule type" value="Genomic_DNA"/>
</dbReference>
<evidence type="ECO:0000313" key="2">
    <source>
        <dbReference type="EMBL" id="PNM68970.1"/>
    </source>
</evidence>
<dbReference type="RefSeq" id="WP_039450621.1">
    <property type="nucleotide sequence ID" value="NZ_CP014636.1"/>
</dbReference>
<proteinExistence type="predicted"/>
<dbReference type="AlphaFoldDB" id="A0A2S3SGW9"/>
<accession>A0A2S3SGW9</accession>
<dbReference type="PANTHER" id="PTHR38471:SF2">
    <property type="entry name" value="FOUR HELIX BUNDLE PROTEIN"/>
    <property type="match status" value="1"/>
</dbReference>
<comment type="caution">
    <text evidence="1">The sequence shown here is derived from an EMBL/GenBank/DDBJ whole genome shotgun (WGS) entry which is preliminary data.</text>
</comment>
<evidence type="ECO:0000313" key="3">
    <source>
        <dbReference type="Proteomes" id="UP000054370"/>
    </source>
</evidence>
<reference evidence="1" key="2">
    <citation type="journal article" date="2018" name="Genome Biol.">
        <title>SKESA: strategic k-mer extension for scrupulous assemblies.</title>
        <authorList>
            <person name="Souvorov A."/>
            <person name="Agarwala R."/>
            <person name="Lipman D.J."/>
        </authorList>
    </citation>
    <scope>NUCLEOTIDE SEQUENCE</scope>
    <source>
        <strain evidence="1">BCW_3452</strain>
    </source>
</reference>
<gene>
    <name evidence="2" type="ORF">AL548_023375</name>
    <name evidence="1" type="ORF">I7730_23260</name>
</gene>
<protein>
    <submittedName>
        <fullName evidence="1">Four helix bundle protein</fullName>
    </submittedName>
</protein>
<dbReference type="Gene3D" id="1.20.1440.60">
    <property type="entry name" value="23S rRNA-intervening sequence"/>
    <property type="match status" value="1"/>
</dbReference>
<dbReference type="NCBIfam" id="TIGR02436">
    <property type="entry name" value="four helix bundle protein"/>
    <property type="match status" value="1"/>
</dbReference>
<dbReference type="Proteomes" id="UP000863257">
    <property type="component" value="Unassembled WGS sequence"/>
</dbReference>
<dbReference type="EMBL" id="DACRBY010000048">
    <property type="protein sequence ID" value="HAS8542710.1"/>
    <property type="molecule type" value="Genomic_DNA"/>
</dbReference>
<dbReference type="CDD" id="cd16377">
    <property type="entry name" value="23S_rRNA_IVP_like"/>
    <property type="match status" value="1"/>
</dbReference>